<dbReference type="InterPro" id="IPR052097">
    <property type="entry name" value="SET-MYND_domain_protein"/>
</dbReference>
<keyword evidence="6" id="KW-0862">Zinc</keyword>
<evidence type="ECO:0000256" key="1">
    <source>
        <dbReference type="ARBA" id="ARBA00022603"/>
    </source>
</evidence>
<dbReference type="InterPro" id="IPR011990">
    <property type="entry name" value="TPR-like_helical_dom_sf"/>
</dbReference>
<dbReference type="InterPro" id="IPR001214">
    <property type="entry name" value="SET_dom"/>
</dbReference>
<dbReference type="SUPFAM" id="SSF82199">
    <property type="entry name" value="SET domain"/>
    <property type="match status" value="1"/>
</dbReference>
<evidence type="ECO:0000256" key="3">
    <source>
        <dbReference type="ARBA" id="ARBA00022691"/>
    </source>
</evidence>
<keyword evidence="3" id="KW-0949">S-adenosyl-L-methionine</keyword>
<dbReference type="PROSITE" id="PS50280">
    <property type="entry name" value="SET"/>
    <property type="match status" value="1"/>
</dbReference>
<keyword evidence="2" id="KW-0808">Transferase</keyword>
<reference evidence="14" key="1">
    <citation type="submission" date="2021-01" db="UniProtKB">
        <authorList>
            <consortium name="EnsemblMetazoa"/>
        </authorList>
    </citation>
    <scope>IDENTIFICATION</scope>
</reference>
<proteinExistence type="predicted"/>
<keyword evidence="4" id="KW-0479">Metal-binding</keyword>
<keyword evidence="15" id="KW-1185">Reference proteome</keyword>
<evidence type="ECO:0000313" key="15">
    <source>
        <dbReference type="Proteomes" id="UP000594262"/>
    </source>
</evidence>
<feature type="domain" description="SET" evidence="12">
    <location>
        <begin position="231"/>
        <end position="504"/>
    </location>
</feature>
<dbReference type="PANTHER" id="PTHR46165:SF7">
    <property type="entry name" value="SET AND MYND DOMAIN-CONTAINING PROTEIN 4"/>
    <property type="match status" value="1"/>
</dbReference>
<dbReference type="InterPro" id="IPR044421">
    <property type="entry name" value="SMYD4_SET"/>
</dbReference>
<dbReference type="PROSITE" id="PS50005">
    <property type="entry name" value="TPR"/>
    <property type="match status" value="1"/>
</dbReference>
<dbReference type="GO" id="GO:0005737">
    <property type="term" value="C:cytoplasm"/>
    <property type="evidence" value="ECO:0007669"/>
    <property type="project" value="TreeGrafter"/>
</dbReference>
<dbReference type="Proteomes" id="UP000594262">
    <property type="component" value="Unplaced"/>
</dbReference>
<sequence length="628" mass="72059">MNFTTWYKEICTELTKSGQLKQLENEFVGQKDDFGRVSVLLSKDVFFKRLIKESFNDKNNKQSELYRTTGNKLYSAASYQSALKAYTRAIKLAEPNTSYASLAYANRSAVLFALKNYKLCQIDVGLSFENGYPDELHFKLYERNGKCFFEQCFYQDAANSYKACLNSLKTANLSKKQLKEKMDSIESLVSNCPFEDDQNTENLKSMLYNFLYNPLTPVIEDKNLVYLSASQSFSIKSTQSQGRYAIADRDIKAGEIIIAEKPYALQCLSESFETHCYQCLTRFIVGYPCQCCSTVLYCSSECQLLSWKSSHQYECKYLQMLINDDIGLGHLAVKVILKNNLEELRKFNSIYTERENDSGLNDKGVYDPQDYFCLYSLVGNSESRKLSDLFKRSIMAVFLCRILQNSGYLPSNSSEEDLVIVAGHLLKQIQMLPCNAHEISEAQLTGDDLASNELKEIGSAAYTTLSLLNHSCDPSVVRHCYKDVCVVRALKHISKGQEIIDNYGFLYAVEEKHERQLHLLDQYYFKCQCLPCNENWPLYSELADDLPVFKELNDLEVVTYFSENWQMKFQNAMENVLKGQDIAKHQEFLLNYLDLLTRKAKLPTIHVNNCQEIVKLCFSLSANFAKLK</sequence>
<dbReference type="AlphaFoldDB" id="A0A7M5TQB6"/>
<evidence type="ECO:0000259" key="12">
    <source>
        <dbReference type="PROSITE" id="PS50280"/>
    </source>
</evidence>
<evidence type="ECO:0000259" key="13">
    <source>
        <dbReference type="PROSITE" id="PS50865"/>
    </source>
</evidence>
<evidence type="ECO:0000313" key="14">
    <source>
        <dbReference type="EnsemblMetazoa" id="CLYHEMP000294.1"/>
    </source>
</evidence>
<dbReference type="Gene3D" id="2.170.270.10">
    <property type="entry name" value="SET domain"/>
    <property type="match status" value="1"/>
</dbReference>
<evidence type="ECO:0000256" key="9">
    <source>
        <dbReference type="ARBA" id="ARBA00093680"/>
    </source>
</evidence>
<dbReference type="PANTHER" id="PTHR46165">
    <property type="entry name" value="SET AND MYND DOMAIN-CONTAINING PROTEIN 4"/>
    <property type="match status" value="1"/>
</dbReference>
<evidence type="ECO:0000256" key="8">
    <source>
        <dbReference type="ARBA" id="ARBA00093635"/>
    </source>
</evidence>
<dbReference type="GO" id="GO:0042826">
    <property type="term" value="F:histone deacetylase binding"/>
    <property type="evidence" value="ECO:0007669"/>
    <property type="project" value="TreeGrafter"/>
</dbReference>
<evidence type="ECO:0000256" key="11">
    <source>
        <dbReference type="PROSITE-ProRule" id="PRU00339"/>
    </source>
</evidence>
<dbReference type="EnsemblMetazoa" id="CLYHEMT000294.1">
    <property type="protein sequence ID" value="CLYHEMP000294.1"/>
    <property type="gene ID" value="CLYHEMG000294"/>
</dbReference>
<dbReference type="CDD" id="cd10536">
    <property type="entry name" value="SET_SMYD4"/>
    <property type="match status" value="1"/>
</dbReference>
<dbReference type="OrthoDB" id="5945798at2759"/>
<evidence type="ECO:0000256" key="10">
    <source>
        <dbReference type="PROSITE-ProRule" id="PRU00134"/>
    </source>
</evidence>
<keyword evidence="11" id="KW-0802">TPR repeat</keyword>
<evidence type="ECO:0000256" key="4">
    <source>
        <dbReference type="ARBA" id="ARBA00022723"/>
    </source>
</evidence>
<dbReference type="PROSITE" id="PS50865">
    <property type="entry name" value="ZF_MYND_2"/>
    <property type="match status" value="1"/>
</dbReference>
<dbReference type="GO" id="GO:0008270">
    <property type="term" value="F:zinc ion binding"/>
    <property type="evidence" value="ECO:0007669"/>
    <property type="project" value="UniProtKB-KW"/>
</dbReference>
<dbReference type="GO" id="GO:0032259">
    <property type="term" value="P:methylation"/>
    <property type="evidence" value="ECO:0007669"/>
    <property type="project" value="UniProtKB-KW"/>
</dbReference>
<dbReference type="InterPro" id="IPR046341">
    <property type="entry name" value="SET_dom_sf"/>
</dbReference>
<evidence type="ECO:0000256" key="6">
    <source>
        <dbReference type="ARBA" id="ARBA00022833"/>
    </source>
</evidence>
<dbReference type="GeneID" id="136806036"/>
<dbReference type="GO" id="GO:0005634">
    <property type="term" value="C:nucleus"/>
    <property type="evidence" value="ECO:0007669"/>
    <property type="project" value="TreeGrafter"/>
</dbReference>
<accession>A0A7M5TQB6</accession>
<dbReference type="RefSeq" id="XP_066918713.1">
    <property type="nucleotide sequence ID" value="XM_067062612.1"/>
</dbReference>
<keyword evidence="1" id="KW-0489">Methyltransferase</keyword>
<evidence type="ECO:0000256" key="2">
    <source>
        <dbReference type="ARBA" id="ARBA00022679"/>
    </source>
</evidence>
<dbReference type="InterPro" id="IPR019734">
    <property type="entry name" value="TPR_rpt"/>
</dbReference>
<dbReference type="SUPFAM" id="SSF144232">
    <property type="entry name" value="HIT/MYND zinc finger-like"/>
    <property type="match status" value="1"/>
</dbReference>
<dbReference type="GO" id="GO:0008168">
    <property type="term" value="F:methyltransferase activity"/>
    <property type="evidence" value="ECO:0007669"/>
    <property type="project" value="UniProtKB-KW"/>
</dbReference>
<evidence type="ECO:0000256" key="5">
    <source>
        <dbReference type="ARBA" id="ARBA00022771"/>
    </source>
</evidence>
<feature type="repeat" description="TPR" evidence="11">
    <location>
        <begin position="63"/>
        <end position="96"/>
    </location>
</feature>
<protein>
    <recommendedName>
        <fullName evidence="8">Protein-lysine N-methyltransferase SMYD4</fullName>
    </recommendedName>
    <alternativeName>
        <fullName evidence="9">SET and MYND domain-containing protein 4</fullName>
    </alternativeName>
</protein>
<dbReference type="Gene3D" id="1.25.40.10">
    <property type="entry name" value="Tetratricopeptide repeat domain"/>
    <property type="match status" value="1"/>
</dbReference>
<name>A0A7M5TQB6_9CNID</name>
<dbReference type="Pfam" id="PF01753">
    <property type="entry name" value="zf-MYND"/>
    <property type="match status" value="1"/>
</dbReference>
<feature type="domain" description="MYND-type" evidence="13">
    <location>
        <begin position="276"/>
        <end position="315"/>
    </location>
</feature>
<organism evidence="14 15">
    <name type="scientific">Clytia hemisphaerica</name>
    <dbReference type="NCBI Taxonomy" id="252671"/>
    <lineage>
        <taxon>Eukaryota</taxon>
        <taxon>Metazoa</taxon>
        <taxon>Cnidaria</taxon>
        <taxon>Hydrozoa</taxon>
        <taxon>Hydroidolina</taxon>
        <taxon>Leptothecata</taxon>
        <taxon>Obeliida</taxon>
        <taxon>Clytiidae</taxon>
        <taxon>Clytia</taxon>
    </lineage>
</organism>
<dbReference type="Pfam" id="PF00856">
    <property type="entry name" value="SET"/>
    <property type="match status" value="1"/>
</dbReference>
<dbReference type="SUPFAM" id="SSF48452">
    <property type="entry name" value="TPR-like"/>
    <property type="match status" value="1"/>
</dbReference>
<comment type="function">
    <text evidence="7">Protein-lysine N-methyltransferase. Monomethylates PRMT5, modulating its transcriptional activity. May also act as a histone methyltransferase. Plays a critical role in cardiac development. Acts as a key epigenetic regulator of gene expression during cardiac development via its dual activities as a methyltransferase and negative regulator of HDAC1.</text>
</comment>
<evidence type="ECO:0000256" key="7">
    <source>
        <dbReference type="ARBA" id="ARBA00093423"/>
    </source>
</evidence>
<dbReference type="Gene3D" id="1.10.220.160">
    <property type="match status" value="1"/>
</dbReference>
<keyword evidence="5 10" id="KW-0863">Zinc-finger</keyword>
<dbReference type="Gene3D" id="6.10.140.2220">
    <property type="match status" value="1"/>
</dbReference>
<dbReference type="InterPro" id="IPR002893">
    <property type="entry name" value="Znf_MYND"/>
</dbReference>